<organism evidence="1 2">
    <name type="scientific">Smallanthus sonchifolius</name>
    <dbReference type="NCBI Taxonomy" id="185202"/>
    <lineage>
        <taxon>Eukaryota</taxon>
        <taxon>Viridiplantae</taxon>
        <taxon>Streptophyta</taxon>
        <taxon>Embryophyta</taxon>
        <taxon>Tracheophyta</taxon>
        <taxon>Spermatophyta</taxon>
        <taxon>Magnoliopsida</taxon>
        <taxon>eudicotyledons</taxon>
        <taxon>Gunneridae</taxon>
        <taxon>Pentapetalae</taxon>
        <taxon>asterids</taxon>
        <taxon>campanulids</taxon>
        <taxon>Asterales</taxon>
        <taxon>Asteraceae</taxon>
        <taxon>Asteroideae</taxon>
        <taxon>Heliantheae alliance</taxon>
        <taxon>Millerieae</taxon>
        <taxon>Smallanthus</taxon>
    </lineage>
</organism>
<accession>A0ACB9I267</accession>
<sequence length="372" mass="43519">MLHKKNYNLKIKLYKRNNHTKHLSFTSPILYLNSHNIHVRVMREMEETQFLDLNNNAKKKKKKMTKYPLLRYEELPDYMKDNEYILNYYRADWSIKHAFISLFLFHNETLNVWTHLIAFVAFLVLTVANLTHVYQVADFLQVSKWVFPSNHSLNASHLVTSSYIDTSPLQIEVSRWPLFVYLGGSMFCFVSSSLCHLLSCHTHHLNCRLTQLDYTGITVMIITSFFPPIYYIFQCNPVWQYIYLGIISVLGVFAVLVLLSPTRMTGKYRFLRTLIFVAMGLFGVIPTIHATIINWNVPQRNTTLGFESAMGFSYLLGAVFYVSRVPEKWKPGWFDLVGHSHQIFHVFVVMGALAHYISVLVLYEYRRRIGCE</sequence>
<evidence type="ECO:0000313" key="1">
    <source>
        <dbReference type="EMBL" id="KAI3801808.1"/>
    </source>
</evidence>
<protein>
    <submittedName>
        <fullName evidence="1">Uncharacterized protein</fullName>
    </submittedName>
</protein>
<reference evidence="2" key="1">
    <citation type="journal article" date="2022" name="Mol. Ecol. Resour.">
        <title>The genomes of chicory, endive, great burdock and yacon provide insights into Asteraceae palaeo-polyploidization history and plant inulin production.</title>
        <authorList>
            <person name="Fan W."/>
            <person name="Wang S."/>
            <person name="Wang H."/>
            <person name="Wang A."/>
            <person name="Jiang F."/>
            <person name="Liu H."/>
            <person name="Zhao H."/>
            <person name="Xu D."/>
            <person name="Zhang Y."/>
        </authorList>
    </citation>
    <scope>NUCLEOTIDE SEQUENCE [LARGE SCALE GENOMIC DNA]</scope>
    <source>
        <strain evidence="2">cv. Yunnan</strain>
    </source>
</reference>
<comment type="caution">
    <text evidence="1">The sequence shown here is derived from an EMBL/GenBank/DDBJ whole genome shotgun (WGS) entry which is preliminary data.</text>
</comment>
<name>A0ACB9I267_9ASTR</name>
<evidence type="ECO:0000313" key="2">
    <source>
        <dbReference type="Proteomes" id="UP001056120"/>
    </source>
</evidence>
<dbReference type="Proteomes" id="UP001056120">
    <property type="component" value="Linkage Group LG10"/>
</dbReference>
<dbReference type="EMBL" id="CM042027">
    <property type="protein sequence ID" value="KAI3801808.1"/>
    <property type="molecule type" value="Genomic_DNA"/>
</dbReference>
<keyword evidence="2" id="KW-1185">Reference proteome</keyword>
<reference evidence="1 2" key="2">
    <citation type="journal article" date="2022" name="Mol. Ecol. Resour.">
        <title>The genomes of chicory, endive, great burdock and yacon provide insights into Asteraceae paleo-polyploidization history and plant inulin production.</title>
        <authorList>
            <person name="Fan W."/>
            <person name="Wang S."/>
            <person name="Wang H."/>
            <person name="Wang A."/>
            <person name="Jiang F."/>
            <person name="Liu H."/>
            <person name="Zhao H."/>
            <person name="Xu D."/>
            <person name="Zhang Y."/>
        </authorList>
    </citation>
    <scope>NUCLEOTIDE SEQUENCE [LARGE SCALE GENOMIC DNA]</scope>
    <source>
        <strain evidence="2">cv. Yunnan</strain>
        <tissue evidence="1">Leaves</tissue>
    </source>
</reference>
<proteinExistence type="predicted"/>
<gene>
    <name evidence="1" type="ORF">L1987_29924</name>
</gene>